<dbReference type="EMBL" id="BLRX01000432">
    <property type="protein sequence ID" value="GFP26196.1"/>
    <property type="molecule type" value="Genomic_DNA"/>
</dbReference>
<gene>
    <name evidence="1" type="ORF">HKBW3S25_01687</name>
</gene>
<feature type="non-terminal residue" evidence="1">
    <location>
        <position position="1"/>
    </location>
</feature>
<protein>
    <submittedName>
        <fullName evidence="1">Uncharacterized protein</fullName>
    </submittedName>
</protein>
<dbReference type="AlphaFoldDB" id="A0A6V8P5Y4"/>
<evidence type="ECO:0000313" key="1">
    <source>
        <dbReference type="EMBL" id="GFP26196.1"/>
    </source>
</evidence>
<organism evidence="1 2">
    <name type="scientific">Candidatus Hakubella thermalkaliphila</name>
    <dbReference type="NCBI Taxonomy" id="2754717"/>
    <lineage>
        <taxon>Bacteria</taxon>
        <taxon>Bacillati</taxon>
        <taxon>Actinomycetota</taxon>
        <taxon>Actinomycetota incertae sedis</taxon>
        <taxon>Candidatus Hakubellales</taxon>
        <taxon>Candidatus Hakubellaceae</taxon>
        <taxon>Candidatus Hakubella</taxon>
    </lineage>
</organism>
<proteinExistence type="predicted"/>
<comment type="caution">
    <text evidence="1">The sequence shown here is derived from an EMBL/GenBank/DDBJ whole genome shotgun (WGS) entry which is preliminary data.</text>
</comment>
<evidence type="ECO:0000313" key="2">
    <source>
        <dbReference type="Proteomes" id="UP000543224"/>
    </source>
</evidence>
<reference evidence="1 2" key="1">
    <citation type="journal article" date="2020" name="Front. Microbiol.">
        <title>Single-cell genomics of novel Actinobacteria with the Wood-Ljungdahl pathway discovered in a serpentinizing system.</title>
        <authorList>
            <person name="Merino N."/>
            <person name="Kawai M."/>
            <person name="Boyd E.S."/>
            <person name="Colman D.R."/>
            <person name="McGlynn S.E."/>
            <person name="Nealson K.H."/>
            <person name="Kurokawa K."/>
            <person name="Hongoh Y."/>
        </authorList>
    </citation>
    <scope>NUCLEOTIDE SEQUENCE [LARGE SCALE GENOMIC DNA]</scope>
    <source>
        <strain evidence="1 2">S25</strain>
    </source>
</reference>
<dbReference type="Proteomes" id="UP000543224">
    <property type="component" value="Unassembled WGS sequence"/>
</dbReference>
<sequence>EKGDRYLRGIETVLASHISVNIYNMRKETDT</sequence>
<name>A0A6V8P5Y4_9ACTN</name>
<accession>A0A6V8P5Y4</accession>